<dbReference type="OrthoDB" id="3025143at2759"/>
<dbReference type="EMBL" id="MU155494">
    <property type="protein sequence ID" value="KAF9472816.1"/>
    <property type="molecule type" value="Genomic_DNA"/>
</dbReference>
<gene>
    <name evidence="1" type="ORF">BDN70DRAFT_818102</name>
</gene>
<evidence type="ECO:0000313" key="2">
    <source>
        <dbReference type="Proteomes" id="UP000807469"/>
    </source>
</evidence>
<protein>
    <submittedName>
        <fullName evidence="1">Uncharacterized protein</fullName>
    </submittedName>
</protein>
<evidence type="ECO:0000313" key="1">
    <source>
        <dbReference type="EMBL" id="KAF9472816.1"/>
    </source>
</evidence>
<dbReference type="Gene3D" id="3.60.130.30">
    <property type="match status" value="1"/>
</dbReference>
<dbReference type="Proteomes" id="UP000807469">
    <property type="component" value="Unassembled WGS sequence"/>
</dbReference>
<accession>A0A9P5YRW0</accession>
<name>A0A9P5YRW0_9AGAR</name>
<keyword evidence="2" id="KW-1185">Reference proteome</keyword>
<proteinExistence type="predicted"/>
<organism evidence="1 2">
    <name type="scientific">Pholiota conissans</name>
    <dbReference type="NCBI Taxonomy" id="109636"/>
    <lineage>
        <taxon>Eukaryota</taxon>
        <taxon>Fungi</taxon>
        <taxon>Dikarya</taxon>
        <taxon>Basidiomycota</taxon>
        <taxon>Agaricomycotina</taxon>
        <taxon>Agaricomycetes</taxon>
        <taxon>Agaricomycetidae</taxon>
        <taxon>Agaricales</taxon>
        <taxon>Agaricineae</taxon>
        <taxon>Strophariaceae</taxon>
        <taxon>Pholiota</taxon>
    </lineage>
</organism>
<feature type="non-terminal residue" evidence="1">
    <location>
        <position position="1"/>
    </location>
</feature>
<reference evidence="1" key="1">
    <citation type="submission" date="2020-11" db="EMBL/GenBank/DDBJ databases">
        <authorList>
            <consortium name="DOE Joint Genome Institute"/>
            <person name="Ahrendt S."/>
            <person name="Riley R."/>
            <person name="Andreopoulos W."/>
            <person name="Labutti K."/>
            <person name="Pangilinan J."/>
            <person name="Ruiz-Duenas F.J."/>
            <person name="Barrasa J.M."/>
            <person name="Sanchez-Garcia M."/>
            <person name="Camarero S."/>
            <person name="Miyauchi S."/>
            <person name="Serrano A."/>
            <person name="Linde D."/>
            <person name="Babiker R."/>
            <person name="Drula E."/>
            <person name="Ayuso-Fernandez I."/>
            <person name="Pacheco R."/>
            <person name="Padilla G."/>
            <person name="Ferreira P."/>
            <person name="Barriuso J."/>
            <person name="Kellner H."/>
            <person name="Castanera R."/>
            <person name="Alfaro M."/>
            <person name="Ramirez L."/>
            <person name="Pisabarro A.G."/>
            <person name="Kuo A."/>
            <person name="Tritt A."/>
            <person name="Lipzen A."/>
            <person name="He G."/>
            <person name="Yan M."/>
            <person name="Ng V."/>
            <person name="Cullen D."/>
            <person name="Martin F."/>
            <person name="Rosso M.-N."/>
            <person name="Henrissat B."/>
            <person name="Hibbett D."/>
            <person name="Martinez A.T."/>
            <person name="Grigoriev I.V."/>
        </authorList>
    </citation>
    <scope>NUCLEOTIDE SEQUENCE</scope>
    <source>
        <strain evidence="1">CIRM-BRFM 674</strain>
    </source>
</reference>
<comment type="caution">
    <text evidence="1">The sequence shown here is derived from an EMBL/GenBank/DDBJ whole genome shotgun (WGS) entry which is preliminary data.</text>
</comment>
<sequence>ILDGAKRIIAVLAGHPGGSSWKEVRRGAENAIRKCEAKCKFPKKTRKHRRGDFAALSWGISHGGGQKKPGNLCHSAHNAKALSELTADKNLSRIAKYGSTALALWAPKLYTHYEENFNSLLDNDDSLRRNWPDSVFASYTINFGPRTVCRPHRDFANLPYGWCAITALGDFNPKQGGHLILWDLKLAIEFPPGSTILIPSAALRHSNAPINSRETRYSFTQYSAGGLFRWVDQGFQRTTDFEATLTAEEMEVEERRRDERCKRGLSFFSTHESLSSDQVARSNYLVRSM</sequence>
<dbReference type="AlphaFoldDB" id="A0A9P5YRW0"/>